<dbReference type="AlphaFoldDB" id="A0A8J2JXU5"/>
<dbReference type="Proteomes" id="UP000708208">
    <property type="component" value="Unassembled WGS sequence"/>
</dbReference>
<comment type="caution">
    <text evidence="1">The sequence shown here is derived from an EMBL/GenBank/DDBJ whole genome shotgun (WGS) entry which is preliminary data.</text>
</comment>
<reference evidence="1" key="1">
    <citation type="submission" date="2021-06" db="EMBL/GenBank/DDBJ databases">
        <authorList>
            <person name="Hodson N. C."/>
            <person name="Mongue J. A."/>
            <person name="Jaron S. K."/>
        </authorList>
    </citation>
    <scope>NUCLEOTIDE SEQUENCE</scope>
</reference>
<gene>
    <name evidence="1" type="ORF">AFUS01_LOCUS17345</name>
</gene>
<dbReference type="PANTHER" id="PTHR21557">
    <property type="entry name" value="CORDON-BLEU"/>
    <property type="match status" value="1"/>
</dbReference>
<dbReference type="EMBL" id="CAJVCH010165142">
    <property type="protein sequence ID" value="CAG7728577.1"/>
    <property type="molecule type" value="Genomic_DNA"/>
</dbReference>
<name>A0A8J2JXU5_9HEXA</name>
<organism evidence="1 2">
    <name type="scientific">Allacma fusca</name>
    <dbReference type="NCBI Taxonomy" id="39272"/>
    <lineage>
        <taxon>Eukaryota</taxon>
        <taxon>Metazoa</taxon>
        <taxon>Ecdysozoa</taxon>
        <taxon>Arthropoda</taxon>
        <taxon>Hexapoda</taxon>
        <taxon>Collembola</taxon>
        <taxon>Symphypleona</taxon>
        <taxon>Sminthuridae</taxon>
        <taxon>Allacma</taxon>
    </lineage>
</organism>
<dbReference type="GO" id="GO:0003785">
    <property type="term" value="F:actin monomer binding"/>
    <property type="evidence" value="ECO:0007669"/>
    <property type="project" value="InterPro"/>
</dbReference>
<evidence type="ECO:0000313" key="2">
    <source>
        <dbReference type="Proteomes" id="UP000708208"/>
    </source>
</evidence>
<dbReference type="OrthoDB" id="8882621at2759"/>
<proteinExistence type="predicted"/>
<evidence type="ECO:0000313" key="1">
    <source>
        <dbReference type="EMBL" id="CAG7728577.1"/>
    </source>
</evidence>
<dbReference type="PANTHER" id="PTHR21557:SF2">
    <property type="entry name" value="CORDON-BLEU PROTEIN-LIKE 1"/>
    <property type="match status" value="1"/>
</dbReference>
<dbReference type="InterPro" id="IPR039895">
    <property type="entry name" value="COBL-like"/>
</dbReference>
<sequence length="91" mass="10019">MAPPPNVAPALHPIMREVTEDTPPDLLEGTMDLLVVLPNKKSCRMTVSRRTPMMDLLIQVATANKIVPGGHIVQVRNERGIELPYKPSTPI</sequence>
<feature type="non-terminal residue" evidence="1">
    <location>
        <position position="91"/>
    </location>
</feature>
<accession>A0A8J2JXU5</accession>
<protein>
    <submittedName>
        <fullName evidence="1">Uncharacterized protein</fullName>
    </submittedName>
</protein>
<feature type="non-terminal residue" evidence="1">
    <location>
        <position position="1"/>
    </location>
</feature>
<keyword evidence="2" id="KW-1185">Reference proteome</keyword>